<accession>A0A2H1VBL7</accession>
<evidence type="ECO:0000256" key="1">
    <source>
        <dbReference type="SAM" id="SignalP"/>
    </source>
</evidence>
<gene>
    <name evidence="2" type="ORF">SFRICE_001886</name>
</gene>
<proteinExistence type="predicted"/>
<protein>
    <submittedName>
        <fullName evidence="2">SFRICE_001886</fullName>
    </submittedName>
</protein>
<evidence type="ECO:0000313" key="2">
    <source>
        <dbReference type="EMBL" id="SOQ37634.1"/>
    </source>
</evidence>
<keyword evidence="1" id="KW-0732">Signal</keyword>
<organism evidence="2">
    <name type="scientific">Spodoptera frugiperda</name>
    <name type="common">Fall armyworm</name>
    <dbReference type="NCBI Taxonomy" id="7108"/>
    <lineage>
        <taxon>Eukaryota</taxon>
        <taxon>Metazoa</taxon>
        <taxon>Ecdysozoa</taxon>
        <taxon>Arthropoda</taxon>
        <taxon>Hexapoda</taxon>
        <taxon>Insecta</taxon>
        <taxon>Pterygota</taxon>
        <taxon>Neoptera</taxon>
        <taxon>Endopterygota</taxon>
        <taxon>Lepidoptera</taxon>
        <taxon>Glossata</taxon>
        <taxon>Ditrysia</taxon>
        <taxon>Noctuoidea</taxon>
        <taxon>Noctuidae</taxon>
        <taxon>Amphipyrinae</taxon>
        <taxon>Spodoptera</taxon>
    </lineage>
</organism>
<feature type="signal peptide" evidence="1">
    <location>
        <begin position="1"/>
        <end position="19"/>
    </location>
</feature>
<reference evidence="2" key="1">
    <citation type="submission" date="2016-07" db="EMBL/GenBank/DDBJ databases">
        <authorList>
            <person name="Bretaudeau A."/>
        </authorList>
    </citation>
    <scope>NUCLEOTIDE SEQUENCE</scope>
    <source>
        <strain evidence="2">Rice</strain>
        <tissue evidence="2">Whole body</tissue>
    </source>
</reference>
<dbReference type="AlphaFoldDB" id="A0A2H1VBL7"/>
<name>A0A2H1VBL7_SPOFR</name>
<feature type="chain" id="PRO_5013614840" evidence="1">
    <location>
        <begin position="20"/>
        <end position="75"/>
    </location>
</feature>
<sequence>MKFIVCVFMFLVILEGFHCAPNYYSSSSITRSNHYENKGEYNTLLVGPLPDLSRYQDLIMATMSGGNEDEKSPCC</sequence>
<dbReference type="EMBL" id="ODYU01001442">
    <property type="protein sequence ID" value="SOQ37634.1"/>
    <property type="molecule type" value="Genomic_DNA"/>
</dbReference>